<evidence type="ECO:0000313" key="8">
    <source>
        <dbReference type="Ensembl" id="ENSCPVP00000022749.1"/>
    </source>
</evidence>
<dbReference type="UniPathway" id="UPA00762">
    <property type="reaction ID" value="UER00747"/>
</dbReference>
<evidence type="ECO:0000256" key="5">
    <source>
        <dbReference type="ARBA" id="ARBA00023149"/>
    </source>
</evidence>
<dbReference type="GO" id="GO:0006198">
    <property type="term" value="P:cAMP catabolic process"/>
    <property type="evidence" value="ECO:0007669"/>
    <property type="project" value="UniProtKB-UniPathway"/>
</dbReference>
<dbReference type="Ensembl" id="ENSCPVT00000023755.2">
    <property type="protein sequence ID" value="ENSCPVP00000022749.1"/>
    <property type="gene ID" value="ENSCPVG00000016287.2"/>
</dbReference>
<dbReference type="InterPro" id="IPR040844">
    <property type="entry name" value="PDE4_UCR"/>
</dbReference>
<accession>A0A8C3NRL0</accession>
<dbReference type="Proteomes" id="UP000694382">
    <property type="component" value="Chromosome Z"/>
</dbReference>
<evidence type="ECO:0000256" key="4">
    <source>
        <dbReference type="ARBA" id="ARBA00022801"/>
    </source>
</evidence>
<organism evidence="8 9">
    <name type="scientific">Geospiza parvula</name>
    <name type="common">Small tree-finch</name>
    <name type="synonym">Camarhynchus parvulus</name>
    <dbReference type="NCBI Taxonomy" id="87175"/>
    <lineage>
        <taxon>Eukaryota</taxon>
        <taxon>Metazoa</taxon>
        <taxon>Chordata</taxon>
        <taxon>Craniata</taxon>
        <taxon>Vertebrata</taxon>
        <taxon>Euteleostomi</taxon>
        <taxon>Archelosauria</taxon>
        <taxon>Archosauria</taxon>
        <taxon>Dinosauria</taxon>
        <taxon>Saurischia</taxon>
        <taxon>Theropoda</taxon>
        <taxon>Coelurosauria</taxon>
        <taxon>Aves</taxon>
        <taxon>Neognathae</taxon>
        <taxon>Neoaves</taxon>
        <taxon>Telluraves</taxon>
        <taxon>Australaves</taxon>
        <taxon>Passeriformes</taxon>
        <taxon>Thraupidae</taxon>
        <taxon>Camarhynchus</taxon>
    </lineage>
</organism>
<dbReference type="GO" id="GO:0004115">
    <property type="term" value="F:3',5'-cyclic-AMP phosphodiesterase activity"/>
    <property type="evidence" value="ECO:0007669"/>
    <property type="project" value="UniProtKB-EC"/>
</dbReference>
<dbReference type="AlphaFoldDB" id="A0A8C3NRL0"/>
<evidence type="ECO:0000259" key="7">
    <source>
        <dbReference type="Pfam" id="PF18100"/>
    </source>
</evidence>
<proteinExistence type="inferred from homology"/>
<keyword evidence="9" id="KW-1185">Reference proteome</keyword>
<name>A0A8C3NRL0_GEOPR</name>
<evidence type="ECO:0000256" key="1">
    <source>
        <dbReference type="ARBA" id="ARBA00004703"/>
    </source>
</evidence>
<evidence type="ECO:0000256" key="2">
    <source>
        <dbReference type="ARBA" id="ARBA00009517"/>
    </source>
</evidence>
<comment type="catalytic activity">
    <reaction evidence="6">
        <text>3',5'-cyclic AMP + H2O = AMP + H(+)</text>
        <dbReference type="Rhea" id="RHEA:25277"/>
        <dbReference type="ChEBI" id="CHEBI:15377"/>
        <dbReference type="ChEBI" id="CHEBI:15378"/>
        <dbReference type="ChEBI" id="CHEBI:58165"/>
        <dbReference type="ChEBI" id="CHEBI:456215"/>
        <dbReference type="EC" id="3.1.4.53"/>
    </reaction>
    <physiologicalReaction direction="left-to-right" evidence="6">
        <dbReference type="Rhea" id="RHEA:25278"/>
    </physiologicalReaction>
</comment>
<evidence type="ECO:0000256" key="6">
    <source>
        <dbReference type="ARBA" id="ARBA00033681"/>
    </source>
</evidence>
<reference evidence="8" key="1">
    <citation type="submission" date="2020-02" db="EMBL/GenBank/DDBJ databases">
        <authorList>
            <person name="Enbody D E."/>
            <person name="Pettersson E M."/>
        </authorList>
    </citation>
    <scope>NUCLEOTIDE SEQUENCE [LARGE SCALE GENOMIC DNA]</scope>
</reference>
<reference evidence="8" key="3">
    <citation type="submission" date="2025-09" db="UniProtKB">
        <authorList>
            <consortium name="Ensembl"/>
        </authorList>
    </citation>
    <scope>IDENTIFICATION</scope>
</reference>
<comment type="pathway">
    <text evidence="1">Purine metabolism; 3',5'-cyclic AMP degradation; AMP from 3',5'-cyclic AMP: step 1/1.</text>
</comment>
<dbReference type="Pfam" id="PF18100">
    <property type="entry name" value="PDE4_UCR"/>
    <property type="match status" value="1"/>
</dbReference>
<dbReference type="EC" id="3.1.4.53" evidence="3"/>
<evidence type="ECO:0000256" key="3">
    <source>
        <dbReference type="ARBA" id="ARBA00012276"/>
    </source>
</evidence>
<keyword evidence="4" id="KW-0378">Hydrolase</keyword>
<comment type="similarity">
    <text evidence="2">Belongs to the cyclic nucleotide phosphodiesterase family. PDE4 subfamily.</text>
</comment>
<sequence length="125" mass="14248">FVYEGNKKIEVNYCLCITDILLLNNSQRFQTNLPGKPFTVVLQCAFYFLSAQWSRDRSVSLTQKLILKPLFLFQVLASLRTVRNNFAALTNLQDRAPSKRSPMCSQPSINKATITGKNNLFIKTI</sequence>
<evidence type="ECO:0000313" key="9">
    <source>
        <dbReference type="Proteomes" id="UP000694382"/>
    </source>
</evidence>
<keyword evidence="5" id="KW-0114">cAMP</keyword>
<reference evidence="8" key="2">
    <citation type="submission" date="2025-08" db="UniProtKB">
        <authorList>
            <consortium name="Ensembl"/>
        </authorList>
    </citation>
    <scope>IDENTIFICATION</scope>
</reference>
<protein>
    <recommendedName>
        <fullName evidence="3">3',5'-cyclic-AMP phosphodiesterase</fullName>
        <ecNumber evidence="3">3.1.4.53</ecNumber>
    </recommendedName>
</protein>
<feature type="domain" description="Phosphodiesterase 4 upstream conserved regions (UCR)" evidence="7">
    <location>
        <begin position="74"/>
        <end position="117"/>
    </location>
</feature>